<sequence length="387" mass="40732">MASCLNLFVFSFLSVLLISNSQISDSFNGVVFPVTRDVHTGQYIAQILLGDSSEPVKLVVDLSGPLLWFDCSSGSRNLISGSSSGCFKAKVGNDLVSRGGDHNAADCQLLVRNGAVGIAARGELARDVLSFGSVSSPGTVGSILFACAPPSLLRGLASGARGVMGLGRAQISLPSQLAAETNERRRLTLYLSQQSNGVVSTSSVEDVFGVAASRSLVYTPLSTGSSGNNYVINVKSMRVNGKKLSVEGPFSAELSTLVPYTMLESSIYAVFAEAYTKAAVNAKLVATVAPFSLCFTSWSEVDFPEVDLSLQSEMVRWRIQGRNLMVDVGGGVRCLGIVDGGLNPVSPIIMGGLQLEGFLLDFDLGNSMLGFGQRTLSTSDSLQPEAL</sequence>
<dbReference type="RefSeq" id="XP_018462328.2">
    <property type="nucleotide sequence ID" value="XM_018606826.2"/>
</dbReference>
<evidence type="ECO:0000256" key="1">
    <source>
        <dbReference type="ARBA" id="ARBA00007447"/>
    </source>
</evidence>
<dbReference type="InterPro" id="IPR033121">
    <property type="entry name" value="PEPTIDASE_A1"/>
</dbReference>
<protein>
    <submittedName>
        <fullName evidence="5">Probable aspartic proteinase GIP2</fullName>
    </submittedName>
</protein>
<keyword evidence="4" id="KW-1185">Reference proteome</keyword>
<evidence type="ECO:0000313" key="5">
    <source>
        <dbReference type="RefSeq" id="XP_018462328.2"/>
    </source>
</evidence>
<dbReference type="InterPro" id="IPR001461">
    <property type="entry name" value="Aspartic_peptidase_A1"/>
</dbReference>
<dbReference type="SUPFAM" id="SSF50630">
    <property type="entry name" value="Acid proteases"/>
    <property type="match status" value="1"/>
</dbReference>
<keyword evidence="2" id="KW-0732">Signal</keyword>
<dbReference type="GO" id="GO:0006508">
    <property type="term" value="P:proteolysis"/>
    <property type="evidence" value="ECO:0007669"/>
    <property type="project" value="InterPro"/>
</dbReference>
<evidence type="ECO:0000259" key="3">
    <source>
        <dbReference type="PROSITE" id="PS51767"/>
    </source>
</evidence>
<feature type="signal peptide" evidence="2">
    <location>
        <begin position="1"/>
        <end position="26"/>
    </location>
</feature>
<reference evidence="4" key="1">
    <citation type="journal article" date="2019" name="Database">
        <title>The radish genome database (RadishGD): an integrated information resource for radish genomics.</title>
        <authorList>
            <person name="Yu H.J."/>
            <person name="Baek S."/>
            <person name="Lee Y.J."/>
            <person name="Cho A."/>
            <person name="Mun J.H."/>
        </authorList>
    </citation>
    <scope>NUCLEOTIDE SEQUENCE [LARGE SCALE GENOMIC DNA]</scope>
    <source>
        <strain evidence="4">cv. WK10039</strain>
    </source>
</reference>
<dbReference type="Proteomes" id="UP000504610">
    <property type="component" value="Chromosome 7"/>
</dbReference>
<evidence type="ECO:0000313" key="4">
    <source>
        <dbReference type="Proteomes" id="UP000504610"/>
    </source>
</evidence>
<feature type="chain" id="PRO_5040850289" evidence="2">
    <location>
        <begin position="27"/>
        <end position="387"/>
    </location>
</feature>
<dbReference type="AlphaFoldDB" id="A0A6J0LR45"/>
<dbReference type="PANTHER" id="PTHR47965:SF46">
    <property type="entry name" value="BASIC 7S GLOBULIN-LIKE"/>
    <property type="match status" value="1"/>
</dbReference>
<accession>A0A6J0LR45</accession>
<comment type="similarity">
    <text evidence="1">Belongs to the peptidase A1 family.</text>
</comment>
<evidence type="ECO:0000256" key="2">
    <source>
        <dbReference type="SAM" id="SignalP"/>
    </source>
</evidence>
<dbReference type="InterPro" id="IPR032799">
    <property type="entry name" value="TAXi_C"/>
</dbReference>
<dbReference type="InterPro" id="IPR032861">
    <property type="entry name" value="TAXi_N"/>
</dbReference>
<gene>
    <name evidence="5" type="primary">LOC108833400</name>
</gene>
<dbReference type="Gene3D" id="2.40.70.10">
    <property type="entry name" value="Acid Proteases"/>
    <property type="match status" value="2"/>
</dbReference>
<proteinExistence type="inferred from homology"/>
<dbReference type="OrthoDB" id="1162128at2759"/>
<dbReference type="GO" id="GO:0004190">
    <property type="term" value="F:aspartic-type endopeptidase activity"/>
    <property type="evidence" value="ECO:0007669"/>
    <property type="project" value="InterPro"/>
</dbReference>
<feature type="domain" description="Peptidase A1" evidence="3">
    <location>
        <begin position="43"/>
        <end position="372"/>
    </location>
</feature>
<name>A0A6J0LR45_RAPSA</name>
<dbReference type="GeneID" id="108833400"/>
<dbReference type="Pfam" id="PF14543">
    <property type="entry name" value="TAXi_N"/>
    <property type="match status" value="1"/>
</dbReference>
<dbReference type="InterPro" id="IPR021109">
    <property type="entry name" value="Peptidase_aspartic_dom_sf"/>
</dbReference>
<reference evidence="5" key="2">
    <citation type="submission" date="2025-08" db="UniProtKB">
        <authorList>
            <consortium name="RefSeq"/>
        </authorList>
    </citation>
    <scope>IDENTIFICATION</scope>
    <source>
        <tissue evidence="5">Leaf</tissue>
    </source>
</reference>
<organism evidence="4 5">
    <name type="scientific">Raphanus sativus</name>
    <name type="common">Radish</name>
    <name type="synonym">Raphanus raphanistrum var. sativus</name>
    <dbReference type="NCBI Taxonomy" id="3726"/>
    <lineage>
        <taxon>Eukaryota</taxon>
        <taxon>Viridiplantae</taxon>
        <taxon>Streptophyta</taxon>
        <taxon>Embryophyta</taxon>
        <taxon>Tracheophyta</taxon>
        <taxon>Spermatophyta</taxon>
        <taxon>Magnoliopsida</taxon>
        <taxon>eudicotyledons</taxon>
        <taxon>Gunneridae</taxon>
        <taxon>Pentapetalae</taxon>
        <taxon>rosids</taxon>
        <taxon>malvids</taxon>
        <taxon>Brassicales</taxon>
        <taxon>Brassicaceae</taxon>
        <taxon>Brassiceae</taxon>
        <taxon>Raphanus</taxon>
    </lineage>
</organism>
<dbReference type="PROSITE" id="PS51767">
    <property type="entry name" value="PEPTIDASE_A1"/>
    <property type="match status" value="1"/>
</dbReference>
<dbReference type="KEGG" id="rsz:108833400"/>
<dbReference type="PANTHER" id="PTHR47965">
    <property type="entry name" value="ASPARTYL PROTEASE-RELATED"/>
    <property type="match status" value="1"/>
</dbReference>
<dbReference type="Pfam" id="PF14541">
    <property type="entry name" value="TAXi_C"/>
    <property type="match status" value="1"/>
</dbReference>